<dbReference type="AlphaFoldDB" id="A0A1V6NRY3"/>
<name>A0A1V6NRY3_PENPO</name>
<proteinExistence type="predicted"/>
<evidence type="ECO:0000313" key="3">
    <source>
        <dbReference type="EMBL" id="OQD67481.1"/>
    </source>
</evidence>
<evidence type="ECO:0000256" key="1">
    <source>
        <dbReference type="SAM" id="Coils"/>
    </source>
</evidence>
<keyword evidence="2" id="KW-1133">Transmembrane helix</keyword>
<feature type="transmembrane region" description="Helical" evidence="2">
    <location>
        <begin position="24"/>
        <end position="45"/>
    </location>
</feature>
<feature type="coiled-coil region" evidence="1">
    <location>
        <begin position="51"/>
        <end position="120"/>
    </location>
</feature>
<gene>
    <name evidence="3" type="ORF">PENPOL_c003G02142</name>
</gene>
<comment type="caution">
    <text evidence="3">The sequence shown here is derived from an EMBL/GenBank/DDBJ whole genome shotgun (WGS) entry which is preliminary data.</text>
</comment>
<organism evidence="3 4">
    <name type="scientific">Penicillium polonicum</name>
    <dbReference type="NCBI Taxonomy" id="60169"/>
    <lineage>
        <taxon>Eukaryota</taxon>
        <taxon>Fungi</taxon>
        <taxon>Dikarya</taxon>
        <taxon>Ascomycota</taxon>
        <taxon>Pezizomycotina</taxon>
        <taxon>Eurotiomycetes</taxon>
        <taxon>Eurotiomycetidae</taxon>
        <taxon>Eurotiales</taxon>
        <taxon>Aspergillaceae</taxon>
        <taxon>Penicillium</taxon>
    </lineage>
</organism>
<keyword evidence="2" id="KW-0812">Transmembrane</keyword>
<keyword evidence="4" id="KW-1185">Reference proteome</keyword>
<dbReference type="Proteomes" id="UP000191408">
    <property type="component" value="Unassembled WGS sequence"/>
</dbReference>
<evidence type="ECO:0000256" key="2">
    <source>
        <dbReference type="SAM" id="Phobius"/>
    </source>
</evidence>
<evidence type="ECO:0000313" key="4">
    <source>
        <dbReference type="Proteomes" id="UP000191408"/>
    </source>
</evidence>
<keyword evidence="1" id="KW-0175">Coiled coil</keyword>
<dbReference type="EMBL" id="MDYM01000003">
    <property type="protein sequence ID" value="OQD67481.1"/>
    <property type="molecule type" value="Genomic_DNA"/>
</dbReference>
<protein>
    <submittedName>
        <fullName evidence="3">Uncharacterized protein</fullName>
    </submittedName>
</protein>
<sequence>MSSYSSNVSETTSWVKDAQDLQKTIPLVAILGILYLMGKLLLGWVRHKQRLEQIQEEVNAKCTECIEAETRIRELELRAQIAEAAAREANWRAEQFAVKLRGANRRAAKAEELLRERRLR</sequence>
<reference evidence="4" key="1">
    <citation type="journal article" date="2017" name="Nat. Microbiol.">
        <title>Global analysis of biosynthetic gene clusters reveals vast potential of secondary metabolite production in Penicillium species.</title>
        <authorList>
            <person name="Nielsen J.C."/>
            <person name="Grijseels S."/>
            <person name="Prigent S."/>
            <person name="Ji B."/>
            <person name="Dainat J."/>
            <person name="Nielsen K.F."/>
            <person name="Frisvad J.C."/>
            <person name="Workman M."/>
            <person name="Nielsen J."/>
        </authorList>
    </citation>
    <scope>NUCLEOTIDE SEQUENCE [LARGE SCALE GENOMIC DNA]</scope>
    <source>
        <strain evidence="4">IBT 4502</strain>
    </source>
</reference>
<accession>A0A1V6NRY3</accession>
<keyword evidence="2" id="KW-0472">Membrane</keyword>